<dbReference type="AlphaFoldDB" id="A0A5C0SAU3"/>
<dbReference type="EMBL" id="CP042243">
    <property type="protein sequence ID" value="QEK11057.1"/>
    <property type="molecule type" value="Genomic_DNA"/>
</dbReference>
<dbReference type="RefSeq" id="WP_148808132.1">
    <property type="nucleotide sequence ID" value="NZ_CP042243.1"/>
</dbReference>
<protein>
    <submittedName>
        <fullName evidence="1">Uncharacterized protein</fullName>
    </submittedName>
</protein>
<evidence type="ECO:0000313" key="1">
    <source>
        <dbReference type="EMBL" id="QEK11057.1"/>
    </source>
</evidence>
<accession>A0A5C0SAU3</accession>
<dbReference type="KEGG" id="crs:FQB35_01010"/>
<gene>
    <name evidence="1" type="ORF">FQB35_01010</name>
</gene>
<proteinExistence type="predicted"/>
<name>A0A5C0SAU3_CRATE</name>
<dbReference type="OrthoDB" id="9935176at2"/>
<keyword evidence="2" id="KW-1185">Reference proteome</keyword>
<sequence length="59" mass="7471">MEYLKRLREKRDNLMDKYIMFVQRPNLTKQEIEDKKRINREIINLDFEIERIKMKLQTN</sequence>
<evidence type="ECO:0000313" key="2">
    <source>
        <dbReference type="Proteomes" id="UP000324646"/>
    </source>
</evidence>
<dbReference type="Proteomes" id="UP000324646">
    <property type="component" value="Chromosome"/>
</dbReference>
<reference evidence="1 2" key="1">
    <citation type="submission" date="2019-07" db="EMBL/GenBank/DDBJ databases">
        <title>Complete genome of Crassaminicella thermophila SY095.</title>
        <authorList>
            <person name="Li X."/>
        </authorList>
    </citation>
    <scope>NUCLEOTIDE SEQUENCE [LARGE SCALE GENOMIC DNA]</scope>
    <source>
        <strain evidence="1 2">SY095</strain>
    </source>
</reference>
<organism evidence="1 2">
    <name type="scientific">Crassaminicella thermophila</name>
    <dbReference type="NCBI Taxonomy" id="2599308"/>
    <lineage>
        <taxon>Bacteria</taxon>
        <taxon>Bacillati</taxon>
        <taxon>Bacillota</taxon>
        <taxon>Clostridia</taxon>
        <taxon>Eubacteriales</taxon>
        <taxon>Clostridiaceae</taxon>
        <taxon>Crassaminicella</taxon>
    </lineage>
</organism>